<dbReference type="EMBL" id="KK853859">
    <property type="protein sequence ID" value="KDQ71545.1"/>
    <property type="molecule type" value="Genomic_DNA"/>
</dbReference>
<organism evidence="1 2">
    <name type="scientific">Zootermopsis nevadensis</name>
    <name type="common">Dampwood termite</name>
    <dbReference type="NCBI Taxonomy" id="136037"/>
    <lineage>
        <taxon>Eukaryota</taxon>
        <taxon>Metazoa</taxon>
        <taxon>Ecdysozoa</taxon>
        <taxon>Arthropoda</taxon>
        <taxon>Hexapoda</taxon>
        <taxon>Insecta</taxon>
        <taxon>Pterygota</taxon>
        <taxon>Neoptera</taxon>
        <taxon>Polyneoptera</taxon>
        <taxon>Dictyoptera</taxon>
        <taxon>Blattodea</taxon>
        <taxon>Blattoidea</taxon>
        <taxon>Termitoidae</taxon>
        <taxon>Termopsidae</taxon>
        <taxon>Zootermopsis</taxon>
    </lineage>
</organism>
<dbReference type="Proteomes" id="UP000027135">
    <property type="component" value="Unassembled WGS sequence"/>
</dbReference>
<feature type="non-terminal residue" evidence="1">
    <location>
        <position position="1"/>
    </location>
</feature>
<dbReference type="InParanoid" id="A0A067QRR2"/>
<dbReference type="GO" id="GO:0003676">
    <property type="term" value="F:nucleic acid binding"/>
    <property type="evidence" value="ECO:0007669"/>
    <property type="project" value="InterPro"/>
</dbReference>
<dbReference type="AlphaFoldDB" id="A0A067QRR2"/>
<dbReference type="PANTHER" id="PTHR47326">
    <property type="entry name" value="TRANSPOSABLE ELEMENT TC3 TRANSPOSASE-LIKE PROTEIN"/>
    <property type="match status" value="1"/>
</dbReference>
<evidence type="ECO:0000313" key="1">
    <source>
        <dbReference type="EMBL" id="KDQ71545.1"/>
    </source>
</evidence>
<dbReference type="OMA" id="RFLNANC"/>
<dbReference type="InterPro" id="IPR036397">
    <property type="entry name" value="RNaseH_sf"/>
</dbReference>
<proteinExistence type="predicted"/>
<keyword evidence="2" id="KW-1185">Reference proteome</keyword>
<feature type="non-terminal residue" evidence="1">
    <location>
        <position position="75"/>
    </location>
</feature>
<protein>
    <submittedName>
        <fullName evidence="1">Uncharacterized protein</fullName>
    </submittedName>
</protein>
<sequence length="75" mass="8974">RERSSINVRAGIVGDMLIGPHLLPSRLRGHLPRLFEDVPLNTRRQMWFMHDRAPAHFSHHVRYHLNEQYPQRWIG</sequence>
<evidence type="ECO:0000313" key="2">
    <source>
        <dbReference type="Proteomes" id="UP000027135"/>
    </source>
</evidence>
<dbReference type="Gene3D" id="3.30.420.10">
    <property type="entry name" value="Ribonuclease H-like superfamily/Ribonuclease H"/>
    <property type="match status" value="1"/>
</dbReference>
<dbReference type="PANTHER" id="PTHR47326:SF1">
    <property type="entry name" value="HTH PSQ-TYPE DOMAIN-CONTAINING PROTEIN"/>
    <property type="match status" value="1"/>
</dbReference>
<accession>A0A067QRR2</accession>
<gene>
    <name evidence="1" type="ORF">L798_09942</name>
</gene>
<reference evidence="1 2" key="1">
    <citation type="journal article" date="2014" name="Nat. Commun.">
        <title>Molecular traces of alternative social organization in a termite genome.</title>
        <authorList>
            <person name="Terrapon N."/>
            <person name="Li C."/>
            <person name="Robertson H.M."/>
            <person name="Ji L."/>
            <person name="Meng X."/>
            <person name="Booth W."/>
            <person name="Chen Z."/>
            <person name="Childers C.P."/>
            <person name="Glastad K.M."/>
            <person name="Gokhale K."/>
            <person name="Gowin J."/>
            <person name="Gronenberg W."/>
            <person name="Hermansen R.A."/>
            <person name="Hu H."/>
            <person name="Hunt B.G."/>
            <person name="Huylmans A.K."/>
            <person name="Khalil S.M."/>
            <person name="Mitchell R.D."/>
            <person name="Munoz-Torres M.C."/>
            <person name="Mustard J.A."/>
            <person name="Pan H."/>
            <person name="Reese J.T."/>
            <person name="Scharf M.E."/>
            <person name="Sun F."/>
            <person name="Vogel H."/>
            <person name="Xiao J."/>
            <person name="Yang W."/>
            <person name="Yang Z."/>
            <person name="Yang Z."/>
            <person name="Zhou J."/>
            <person name="Zhu J."/>
            <person name="Brent C.S."/>
            <person name="Elsik C.G."/>
            <person name="Goodisman M.A."/>
            <person name="Liberles D.A."/>
            <person name="Roe R.M."/>
            <person name="Vargo E.L."/>
            <person name="Vilcinskas A."/>
            <person name="Wang J."/>
            <person name="Bornberg-Bauer E."/>
            <person name="Korb J."/>
            <person name="Zhang G."/>
            <person name="Liebig J."/>
        </authorList>
    </citation>
    <scope>NUCLEOTIDE SEQUENCE [LARGE SCALE GENOMIC DNA]</scope>
    <source>
        <tissue evidence="1">Whole organism</tissue>
    </source>
</reference>
<name>A0A067QRR2_ZOONE</name>